<dbReference type="Pfam" id="PF14383">
    <property type="entry name" value="VARLMGL"/>
    <property type="match status" value="1"/>
</dbReference>
<comment type="caution">
    <text evidence="4">The sequence shown here is derived from an EMBL/GenBank/DDBJ whole genome shotgun (WGS) entry which is preliminary data.</text>
</comment>
<organism evidence="4 5">
    <name type="scientific">Carnegiea gigantea</name>
    <dbReference type="NCBI Taxonomy" id="171969"/>
    <lineage>
        <taxon>Eukaryota</taxon>
        <taxon>Viridiplantae</taxon>
        <taxon>Streptophyta</taxon>
        <taxon>Embryophyta</taxon>
        <taxon>Tracheophyta</taxon>
        <taxon>Spermatophyta</taxon>
        <taxon>Magnoliopsida</taxon>
        <taxon>eudicotyledons</taxon>
        <taxon>Gunneridae</taxon>
        <taxon>Pentapetalae</taxon>
        <taxon>Caryophyllales</taxon>
        <taxon>Cactineae</taxon>
        <taxon>Cactaceae</taxon>
        <taxon>Cactoideae</taxon>
        <taxon>Echinocereeae</taxon>
        <taxon>Carnegiea</taxon>
    </lineage>
</organism>
<feature type="compositionally biased region" description="Low complexity" evidence="1">
    <location>
        <begin position="173"/>
        <end position="192"/>
    </location>
</feature>
<dbReference type="InterPro" id="IPR032795">
    <property type="entry name" value="DUF3741-assoc"/>
</dbReference>
<feature type="region of interest" description="Disordered" evidence="1">
    <location>
        <begin position="407"/>
        <end position="454"/>
    </location>
</feature>
<dbReference type="PANTHER" id="PTHR37751:SF1">
    <property type="entry name" value="LOW PROTEIN: M-PHASE INDUCER PHOSPHATASE-LIKE PROTEIN"/>
    <property type="match status" value="1"/>
</dbReference>
<dbReference type="Proteomes" id="UP001153076">
    <property type="component" value="Unassembled WGS sequence"/>
</dbReference>
<evidence type="ECO:0000313" key="5">
    <source>
        <dbReference type="Proteomes" id="UP001153076"/>
    </source>
</evidence>
<feature type="domain" description="DUF4378" evidence="2">
    <location>
        <begin position="542"/>
        <end position="719"/>
    </location>
</feature>
<accession>A0A9Q1KU34</accession>
<name>A0A9Q1KU34_9CARY</name>
<keyword evidence="5" id="KW-1185">Reference proteome</keyword>
<dbReference type="OrthoDB" id="1939700at2759"/>
<feature type="compositionally biased region" description="Basic residues" evidence="1">
    <location>
        <begin position="408"/>
        <end position="421"/>
    </location>
</feature>
<dbReference type="InterPro" id="IPR025486">
    <property type="entry name" value="DUF4378"/>
</dbReference>
<feature type="region of interest" description="Disordered" evidence="1">
    <location>
        <begin position="294"/>
        <end position="359"/>
    </location>
</feature>
<gene>
    <name evidence="4" type="ORF">Cgig2_010554</name>
</gene>
<feature type="compositionally biased region" description="Gly residues" evidence="1">
    <location>
        <begin position="24"/>
        <end position="33"/>
    </location>
</feature>
<reference evidence="4" key="1">
    <citation type="submission" date="2022-04" db="EMBL/GenBank/DDBJ databases">
        <title>Carnegiea gigantea Genome sequencing and assembly v2.</title>
        <authorList>
            <person name="Copetti D."/>
            <person name="Sanderson M.J."/>
            <person name="Burquez A."/>
            <person name="Wojciechowski M.F."/>
        </authorList>
    </citation>
    <scope>NUCLEOTIDE SEQUENCE</scope>
    <source>
        <strain evidence="4">SGP5-SGP5p</strain>
        <tissue evidence="4">Aerial part</tissue>
    </source>
</reference>
<feature type="domain" description="DUF3741" evidence="3">
    <location>
        <begin position="138"/>
        <end position="162"/>
    </location>
</feature>
<evidence type="ECO:0000259" key="3">
    <source>
        <dbReference type="Pfam" id="PF14383"/>
    </source>
</evidence>
<feature type="region of interest" description="Disordered" evidence="1">
    <location>
        <begin position="158"/>
        <end position="229"/>
    </location>
</feature>
<dbReference type="EMBL" id="JAKOGI010000028">
    <property type="protein sequence ID" value="KAJ8448667.1"/>
    <property type="molecule type" value="Genomic_DNA"/>
</dbReference>
<feature type="compositionally biased region" description="Polar residues" evidence="1">
    <location>
        <begin position="343"/>
        <end position="359"/>
    </location>
</feature>
<evidence type="ECO:0000259" key="2">
    <source>
        <dbReference type="Pfam" id="PF14309"/>
    </source>
</evidence>
<feature type="region of interest" description="Disordered" evidence="1">
    <location>
        <begin position="245"/>
        <end position="277"/>
    </location>
</feature>
<evidence type="ECO:0008006" key="6">
    <source>
        <dbReference type="Google" id="ProtNLM"/>
    </source>
</evidence>
<feature type="compositionally biased region" description="Basic and acidic residues" evidence="1">
    <location>
        <begin position="263"/>
        <end position="277"/>
    </location>
</feature>
<feature type="region of interest" description="Disordered" evidence="1">
    <location>
        <begin position="472"/>
        <end position="534"/>
    </location>
</feature>
<evidence type="ECO:0000313" key="4">
    <source>
        <dbReference type="EMBL" id="KAJ8448667.1"/>
    </source>
</evidence>
<evidence type="ECO:0000256" key="1">
    <source>
        <dbReference type="SAM" id="MobiDB-lite"/>
    </source>
</evidence>
<feature type="region of interest" description="Disordered" evidence="1">
    <location>
        <begin position="121"/>
        <end position="145"/>
    </location>
</feature>
<sequence>MGREWYFNWGSNSSSSSKKAARSAGGGSSGGCEGVKTSAAPPAAAATVAVAAAAVGGGGCMNALLSLFDFHHFQLCSKPHDSNPTISFSAQDPTSLKGVEAPRKSLEVLSEEAKRTIRRDTKLKVAIQAPRDHQKQDDSSSEGARTPNLVARLMGLDILPESPHPTTPRTSHSQSVQSSPHITSSSTPPRIRTSSRKTRPRSSYNNDVPGPKSLPETPRSSSSSKYTSHVLERHRLSLEFDKENSLVREMESSRPSCSAISTKRRDLGRSNLEEESRSPRYYARQIMKQVKETVSRRRRSVGADITNTVNNNGHRRDENLLSISSTKTKKSPNKKYSSNSSPGNKHSTNSPSPRFKSIQPNAKFSLNSENQPLALEYAESEHVHLMAPKLQSKPIEDNKNDKQELKKLRSTKSCSKKHHPKSLSPIRKTKEEQFIHPPIRANDKKSKKTPLSSDLLHGSVHSLVSVKKVYHPASPPRTKLPQKQEAPPKGQALKLMTSSSNEELSRSPSQWRYKKEQEEATHASAEQARGRRGKATITSAAEFQYISRILKCTGIDRDTPVSLTTWFAPTHPLGPTIFHNLETTHYAPTTSDDTSPTDDQLRLSFDKRRLIFHLVDEILADILTPLIRFEPWVSKSARRNYRHHQLQHQINGFELVNMLCKMIQSLPCTDCETLQDIDSLVEKDLPKFESQSNLIAFEEDGEAIVSEIEHDIVDSLIQEVAVFLLG</sequence>
<protein>
    <recommendedName>
        <fullName evidence="6">DUF4378 domain-containing protein</fullName>
    </recommendedName>
</protein>
<dbReference type="PANTHER" id="PTHR37751">
    <property type="entry name" value="LOW PROTEIN: M-PHASE INDUCER PHOSPHATASE-LIKE PROTEIN"/>
    <property type="match status" value="1"/>
</dbReference>
<dbReference type="AlphaFoldDB" id="A0A9Q1KU34"/>
<feature type="compositionally biased region" description="Low complexity" evidence="1">
    <location>
        <begin position="498"/>
        <end position="509"/>
    </location>
</feature>
<feature type="region of interest" description="Disordered" evidence="1">
    <location>
        <begin position="9"/>
        <end position="38"/>
    </location>
</feature>
<proteinExistence type="predicted"/>
<dbReference type="Pfam" id="PF14309">
    <property type="entry name" value="DUF4378"/>
    <property type="match status" value="1"/>
</dbReference>